<keyword evidence="2" id="KW-0808">Transferase</keyword>
<proteinExistence type="predicted"/>
<dbReference type="Pfam" id="PF00078">
    <property type="entry name" value="RVT_1"/>
    <property type="match status" value="1"/>
</dbReference>
<dbReference type="NCBIfam" id="TIGR04416">
    <property type="entry name" value="group_II_RT_mat"/>
    <property type="match status" value="1"/>
</dbReference>
<keyword evidence="2" id="KW-0548">Nucleotidyltransferase</keyword>
<gene>
    <name evidence="2" type="ORF">AVDCRST_MAG94-6980</name>
</gene>
<dbReference type="InterPro" id="IPR013597">
    <property type="entry name" value="Mat_intron_G2"/>
</dbReference>
<dbReference type="PANTHER" id="PTHR34047">
    <property type="entry name" value="NUCLEAR INTRON MATURASE 1, MITOCHONDRIAL-RELATED"/>
    <property type="match status" value="1"/>
</dbReference>
<keyword evidence="2" id="KW-0695">RNA-directed DNA polymerase</keyword>
<dbReference type="InterPro" id="IPR030931">
    <property type="entry name" value="Group_II_RT_mat"/>
</dbReference>
<dbReference type="GO" id="GO:0003964">
    <property type="term" value="F:RNA-directed DNA polymerase activity"/>
    <property type="evidence" value="ECO:0007669"/>
    <property type="project" value="UniProtKB-KW"/>
</dbReference>
<dbReference type="CDD" id="cd00085">
    <property type="entry name" value="HNHc"/>
    <property type="match status" value="1"/>
</dbReference>
<dbReference type="PROSITE" id="PS50878">
    <property type="entry name" value="RT_POL"/>
    <property type="match status" value="1"/>
</dbReference>
<reference evidence="2" key="1">
    <citation type="submission" date="2020-02" db="EMBL/GenBank/DDBJ databases">
        <authorList>
            <person name="Meier V. D."/>
        </authorList>
    </citation>
    <scope>NUCLEOTIDE SEQUENCE</scope>
    <source>
        <strain evidence="2">AVDCRST_MAG94</strain>
    </source>
</reference>
<dbReference type="AlphaFoldDB" id="A0A6J4PS76"/>
<evidence type="ECO:0000313" key="2">
    <source>
        <dbReference type="EMBL" id="CAA9420849.1"/>
    </source>
</evidence>
<evidence type="ECO:0000259" key="1">
    <source>
        <dbReference type="PROSITE" id="PS50878"/>
    </source>
</evidence>
<dbReference type="SUPFAM" id="SSF56672">
    <property type="entry name" value="DNA/RNA polymerases"/>
    <property type="match status" value="1"/>
</dbReference>
<accession>A0A6J4PS76</accession>
<protein>
    <submittedName>
        <fullName evidence="2">Retron-type RNA-directed DNA polymerase</fullName>
        <ecNumber evidence="2">2.7.7.49</ecNumber>
    </submittedName>
</protein>
<sequence length="576" mass="66712">MDTAQILKIQQELARRTLENPAQRHKRLYRLVCDAGWLRAGLDAVFANKGSHTSGLDGITKQHVDGRQRGRERLVEQLHEKLLTDEYRPQPVKRIYIPKTNGKLRPLGIATLQDRVVQATLKMVLEPIYESVFHPFSWGFRPLRSTHHALSALRRGPADPRMGFKWIIEGDIAACFDEIDHRLLRRFLKKRIQDPQILDLVTRMLRCGIWEQGQVSYPLTGTAQGSVVSPLLANVFLHEFDDWYVRTYRLRPEWEHLAPSSLQYRRKKDIGGTLMLTRYADDWVALWNGSRDRAEEIKAEIKAFLVNELKLRLSEEKTLITHIDDGFQFLGYQLQGDKRWSDGQWCLFSRVPQKAIRRFRDAIKAITQNTFTDEVAAFTALSGLIRGWGNYYAYAADSRLMDSLDAFIYQEVWKYCLHKSGGRAKLAYSRYTLPRHLREIGYFQVGLVLGEQVMRLPRLSSIPRKSLKLGYPPPAYSLPGRDYTLPYPGTTDEQWWDRHIWGGQEGKRIGQRRLAVQVLARDATCQICHERPATEVHHDPPWRELPKHNPKTALGVCSDCHRQTLQRVVMSEGELR</sequence>
<dbReference type="InterPro" id="IPR000477">
    <property type="entry name" value="RT_dom"/>
</dbReference>
<dbReference type="InterPro" id="IPR043502">
    <property type="entry name" value="DNA/RNA_pol_sf"/>
</dbReference>
<dbReference type="PANTHER" id="PTHR34047:SF8">
    <property type="entry name" value="PROTEIN YKFC"/>
    <property type="match status" value="1"/>
</dbReference>
<organism evidence="2">
    <name type="scientific">uncultured Leptolyngbya sp</name>
    <dbReference type="NCBI Taxonomy" id="332963"/>
    <lineage>
        <taxon>Bacteria</taxon>
        <taxon>Bacillati</taxon>
        <taxon>Cyanobacteriota</taxon>
        <taxon>Cyanophyceae</taxon>
        <taxon>Leptolyngbyales</taxon>
        <taxon>Leptolyngbyaceae</taxon>
        <taxon>Leptolyngbya group</taxon>
        <taxon>Leptolyngbya</taxon>
        <taxon>environmental samples</taxon>
    </lineage>
</organism>
<dbReference type="InterPro" id="IPR051083">
    <property type="entry name" value="GrpII_Intron_Splice-Mob/Def"/>
</dbReference>
<name>A0A6J4PS76_9CYAN</name>
<feature type="domain" description="Reverse transcriptase" evidence="1">
    <location>
        <begin position="76"/>
        <end position="334"/>
    </location>
</feature>
<dbReference type="EMBL" id="CADCTY010002401">
    <property type="protein sequence ID" value="CAA9420849.1"/>
    <property type="molecule type" value="Genomic_DNA"/>
</dbReference>
<dbReference type="Pfam" id="PF08388">
    <property type="entry name" value="GIIM"/>
    <property type="match status" value="1"/>
</dbReference>
<dbReference type="EC" id="2.7.7.49" evidence="2"/>
<dbReference type="InterPro" id="IPR003615">
    <property type="entry name" value="HNH_nuc"/>
</dbReference>
<dbReference type="CDD" id="cd01651">
    <property type="entry name" value="RT_G2_intron"/>
    <property type="match status" value="1"/>
</dbReference>